<comment type="caution">
    <text evidence="1">The sequence shown here is derived from an EMBL/GenBank/DDBJ whole genome shotgun (WGS) entry which is preliminary data.</text>
</comment>
<dbReference type="AlphaFoldDB" id="A0A9W5PEV0"/>
<dbReference type="InterPro" id="IPR000653">
    <property type="entry name" value="DegT/StrS_aminotransferase"/>
</dbReference>
<dbReference type="EMBL" id="AMXN01000001">
    <property type="protein sequence ID" value="ELS63095.1"/>
    <property type="molecule type" value="Genomic_DNA"/>
</dbReference>
<organism evidence="1 2">
    <name type="scientific">Bacillus inaquosorum KCTC 13429</name>
    <dbReference type="NCBI Taxonomy" id="1236548"/>
    <lineage>
        <taxon>Bacteria</taxon>
        <taxon>Bacillati</taxon>
        <taxon>Bacillota</taxon>
        <taxon>Bacilli</taxon>
        <taxon>Bacillales</taxon>
        <taxon>Bacillaceae</taxon>
        <taxon>Bacillus</taxon>
    </lineage>
</organism>
<dbReference type="Pfam" id="PF01041">
    <property type="entry name" value="DegT_DnrJ_EryC1"/>
    <property type="match status" value="2"/>
</dbReference>
<keyword evidence="2" id="KW-1185">Reference proteome</keyword>
<dbReference type="InterPro" id="IPR015424">
    <property type="entry name" value="PyrdxlP-dep_Trfase"/>
</dbReference>
<protein>
    <submittedName>
        <fullName evidence="1">Glutamine-dependent sugar transaminase</fullName>
    </submittedName>
</protein>
<name>A0A9W5PEV0_9BACI</name>
<dbReference type="SUPFAM" id="SSF53383">
    <property type="entry name" value="PLP-dependent transferases"/>
    <property type="match status" value="1"/>
</dbReference>
<dbReference type="Gene3D" id="3.90.1150.10">
    <property type="entry name" value="Aspartate Aminotransferase, domain 1"/>
    <property type="match status" value="1"/>
</dbReference>
<dbReference type="GO" id="GO:0000271">
    <property type="term" value="P:polysaccharide biosynthetic process"/>
    <property type="evidence" value="ECO:0007669"/>
    <property type="project" value="TreeGrafter"/>
</dbReference>
<accession>A0A9W5PEV0</accession>
<sequence>MIGAQDISKEEIQEVTETLESGWLFKASKVQQFEKKFAAWHLYVLQADEKQAGITRSVHFIPVHIHPYDQKRFGFKEADLPFSMNDYKRTLSLPLYPSMSDEDVQDVIEAVRDIEKGLVKCIR</sequence>
<evidence type="ECO:0000313" key="2">
    <source>
        <dbReference type="Proteomes" id="UP000011182"/>
    </source>
</evidence>
<dbReference type="InterPro" id="IPR015422">
    <property type="entry name" value="PyrdxlP-dep_Trfase_small"/>
</dbReference>
<dbReference type="PANTHER" id="PTHR30244">
    <property type="entry name" value="TRANSAMINASE"/>
    <property type="match status" value="1"/>
</dbReference>
<dbReference type="GO" id="GO:0030170">
    <property type="term" value="F:pyridoxal phosphate binding"/>
    <property type="evidence" value="ECO:0007669"/>
    <property type="project" value="TreeGrafter"/>
</dbReference>
<reference evidence="1 2" key="1">
    <citation type="journal article" date="2014" name="Syst. Appl. Microbiol.">
        <title>Genomic insights into the taxonomic status of the three subspecies of Bacillus subtilis.</title>
        <authorList>
            <person name="Yi H."/>
            <person name="Chun J."/>
            <person name="Cha C.J."/>
        </authorList>
    </citation>
    <scope>NUCLEOTIDE SEQUENCE [LARGE SCALE GENOMIC DNA]</scope>
    <source>
        <strain evidence="1 2">KCTC 13429</strain>
    </source>
</reference>
<evidence type="ECO:0000313" key="1">
    <source>
        <dbReference type="EMBL" id="ELS63095.1"/>
    </source>
</evidence>
<proteinExistence type="predicted"/>
<dbReference type="GO" id="GO:0008483">
    <property type="term" value="F:transaminase activity"/>
    <property type="evidence" value="ECO:0007669"/>
    <property type="project" value="TreeGrafter"/>
</dbReference>
<gene>
    <name evidence="1" type="ORF">BSI_04860</name>
</gene>
<dbReference type="PANTHER" id="PTHR30244:SF34">
    <property type="entry name" value="DTDP-4-AMINO-4,6-DIDEOXYGALACTOSE TRANSAMINASE"/>
    <property type="match status" value="1"/>
</dbReference>
<dbReference type="Proteomes" id="UP000011182">
    <property type="component" value="Unassembled WGS sequence"/>
</dbReference>